<evidence type="ECO:0000313" key="2">
    <source>
        <dbReference type="EMBL" id="GAP37302.1"/>
    </source>
</evidence>
<dbReference type="GO" id="GO:0051213">
    <property type="term" value="F:dioxygenase activity"/>
    <property type="evidence" value="ECO:0007669"/>
    <property type="project" value="UniProtKB-KW"/>
</dbReference>
<dbReference type="SUPFAM" id="SSF55298">
    <property type="entry name" value="YjgF-like"/>
    <property type="match status" value="1"/>
</dbReference>
<dbReference type="RefSeq" id="WP_157549061.1">
    <property type="nucleotide sequence ID" value="NZ_BBYR01000045.1"/>
</dbReference>
<gene>
    <name evidence="2" type="ORF">ISF6_3157</name>
</gene>
<evidence type="ECO:0000313" key="3">
    <source>
        <dbReference type="Proteomes" id="UP000037660"/>
    </source>
</evidence>
<comment type="caution">
    <text evidence="2">The sequence shown here is derived from an EMBL/GenBank/DDBJ whole genome shotgun (WGS) entry which is preliminary data.</text>
</comment>
<sequence length="408" mass="41767">MPELATSAPRVAPEPAAPPAAGLLQVLRSRPGAWAGIGDTAVDPGRDGAAHPLAGHAALLGGLQLGAAPDWRGRHAGGAPWAGIAAPVLSAGPAGGAGGAADPGAAAAVGPADAGPRTDWLLGGPACHSGRHGPVAWCHDGHWLFGRLELDEDDAAAAPGETALEAATRHGYAALFEVLAATGFPHLQRLWNYVPRINAVEQGMERYRQFNAGRQRAFLAAGHAAFAGAPAACALGVPAGPLRVAFLAGRVPAAPVENPRQVSAYHYPREFGPRAPTFSRAALGHAGPGRLALWVSGTASIVGHQSLHPGDVVAQAREAVANLRAVVGAAARRCTAALAVEQLQAVVYLRRPADRPAVQAALAELLGPAAPLLREAAWLQADICRAELLVEIEGHQFADGERLAEAVR</sequence>
<evidence type="ECO:0000259" key="1">
    <source>
        <dbReference type="Pfam" id="PF21168"/>
    </source>
</evidence>
<dbReference type="Pfam" id="PF21168">
    <property type="entry name" value="FkbO_Hyg5-like_N"/>
    <property type="match status" value="1"/>
</dbReference>
<organism evidence="2 3">
    <name type="scientific">Piscinibacter sakaiensis</name>
    <name type="common">Ideonella sakaiensis</name>
    <dbReference type="NCBI Taxonomy" id="1547922"/>
    <lineage>
        <taxon>Bacteria</taxon>
        <taxon>Pseudomonadati</taxon>
        <taxon>Pseudomonadota</taxon>
        <taxon>Betaproteobacteria</taxon>
        <taxon>Burkholderiales</taxon>
        <taxon>Sphaerotilaceae</taxon>
        <taxon>Piscinibacter</taxon>
    </lineage>
</organism>
<keyword evidence="3" id="KW-1185">Reference proteome</keyword>
<dbReference type="AlphaFoldDB" id="A0A0K8P3W1"/>
<feature type="domain" description="Chorismatase FkbO/Hyg5-like N-terminal" evidence="1">
    <location>
        <begin position="126"/>
        <end position="248"/>
    </location>
</feature>
<dbReference type="OrthoDB" id="1114505at2"/>
<keyword evidence="2" id="KW-0560">Oxidoreductase</keyword>
<accession>A0A0K8P3W1</accession>
<dbReference type="CDD" id="cd06153">
    <property type="entry name" value="YjgF_YER057c_UK114_like_5"/>
    <property type="match status" value="1"/>
</dbReference>
<dbReference type="Gene3D" id="3.30.1330.40">
    <property type="entry name" value="RutC-like"/>
    <property type="match status" value="1"/>
</dbReference>
<dbReference type="InterPro" id="IPR049368">
    <property type="entry name" value="FkbO_Hyg5-like_N"/>
</dbReference>
<dbReference type="Proteomes" id="UP000037660">
    <property type="component" value="Unassembled WGS sequence"/>
</dbReference>
<name>A0A0K8P3W1_PISS1</name>
<dbReference type="STRING" id="1547922.ISF6_3157"/>
<protein>
    <submittedName>
        <fullName evidence="2">Pteridine-dependent dioxygenase</fullName>
    </submittedName>
</protein>
<keyword evidence="2" id="KW-0223">Dioxygenase</keyword>
<proteinExistence type="predicted"/>
<dbReference type="InterPro" id="IPR035959">
    <property type="entry name" value="RutC-like_sf"/>
</dbReference>
<dbReference type="EMBL" id="BBYR01000045">
    <property type="protein sequence ID" value="GAP37302.1"/>
    <property type="molecule type" value="Genomic_DNA"/>
</dbReference>
<reference evidence="3" key="1">
    <citation type="submission" date="2015-07" db="EMBL/GenBank/DDBJ databases">
        <title>Discovery of a poly(ethylene terephthalate assimilation.</title>
        <authorList>
            <person name="Yoshida S."/>
            <person name="Hiraga K."/>
            <person name="Takehana T."/>
            <person name="Taniguchi I."/>
            <person name="Yamaji H."/>
            <person name="Maeda Y."/>
            <person name="Toyohara K."/>
            <person name="Miyamoto K."/>
            <person name="Kimura Y."/>
            <person name="Oda K."/>
        </authorList>
    </citation>
    <scope>NUCLEOTIDE SEQUENCE [LARGE SCALE GENOMIC DNA]</scope>
    <source>
        <strain evidence="3">NBRC 110686 / TISTR 2288 / 201-F6</strain>
    </source>
</reference>
<reference evidence="2 3" key="2">
    <citation type="journal article" date="2016" name="Science">
        <title>A bacterium that degrades and assimilates poly(ethylene terephthalate).</title>
        <authorList>
            <person name="Yoshida S."/>
            <person name="Hiraga K."/>
            <person name="Takehana T."/>
            <person name="Taniguchi I."/>
            <person name="Yamaji H."/>
            <person name="Maeda Y."/>
            <person name="Toyohara K."/>
            <person name="Miyamoto K."/>
            <person name="Kimura Y."/>
            <person name="Oda K."/>
        </authorList>
    </citation>
    <scope>NUCLEOTIDE SEQUENCE [LARGE SCALE GENOMIC DNA]</scope>
    <source>
        <strain evidence="3">NBRC 110686 / TISTR 2288 / 201-F6</strain>
    </source>
</reference>